<gene>
    <name evidence="6" type="primary">Sun2_1</name>
    <name evidence="6" type="ORF">CASCAS_R12980</name>
</gene>
<feature type="domain" description="SUN" evidence="5">
    <location>
        <begin position="1"/>
        <end position="92"/>
    </location>
</feature>
<dbReference type="InterPro" id="IPR012919">
    <property type="entry name" value="SUN_dom"/>
</dbReference>
<evidence type="ECO:0000256" key="3">
    <source>
        <dbReference type="ARBA" id="ARBA00022989"/>
    </source>
</evidence>
<dbReference type="Pfam" id="PF07738">
    <property type="entry name" value="Sad1_UNC"/>
    <property type="match status" value="1"/>
</dbReference>
<name>A0A7K8NXZ8_CASCA</name>
<evidence type="ECO:0000256" key="2">
    <source>
        <dbReference type="ARBA" id="ARBA00022692"/>
    </source>
</evidence>
<dbReference type="PANTHER" id="PTHR12911">
    <property type="entry name" value="SAD1/UNC-84-LIKE PROTEIN-RELATED"/>
    <property type="match status" value="1"/>
</dbReference>
<feature type="non-terminal residue" evidence="6">
    <location>
        <position position="1"/>
    </location>
</feature>
<protein>
    <submittedName>
        <fullName evidence="6">SUN2 protein</fullName>
    </submittedName>
</protein>
<keyword evidence="7" id="KW-1185">Reference proteome</keyword>
<evidence type="ECO:0000313" key="6">
    <source>
        <dbReference type="EMBL" id="NXE58246.1"/>
    </source>
</evidence>
<proteinExistence type="predicted"/>
<comment type="caution">
    <text evidence="6">The sequence shown here is derived from an EMBL/GenBank/DDBJ whole genome shotgun (WGS) entry which is preliminary data.</text>
</comment>
<keyword evidence="3" id="KW-1133">Transmembrane helix</keyword>
<dbReference type="Gene3D" id="2.60.120.260">
    <property type="entry name" value="Galactose-binding domain-like"/>
    <property type="match status" value="1"/>
</dbReference>
<accession>A0A7K8NXZ8</accession>
<organism evidence="6 7">
    <name type="scientific">Casuarius casuarius</name>
    <name type="common">Southern cassowary</name>
    <name type="synonym">Struthio casuarius</name>
    <dbReference type="NCBI Taxonomy" id="8787"/>
    <lineage>
        <taxon>Eukaryota</taxon>
        <taxon>Metazoa</taxon>
        <taxon>Chordata</taxon>
        <taxon>Craniata</taxon>
        <taxon>Vertebrata</taxon>
        <taxon>Euteleostomi</taxon>
        <taxon>Archelosauria</taxon>
        <taxon>Archosauria</taxon>
        <taxon>Dinosauria</taxon>
        <taxon>Saurischia</taxon>
        <taxon>Theropoda</taxon>
        <taxon>Coelurosauria</taxon>
        <taxon>Aves</taxon>
        <taxon>Palaeognathae</taxon>
        <taxon>Casuariiformes</taxon>
        <taxon>Casuariidae</taxon>
        <taxon>Casuarius</taxon>
    </lineage>
</organism>
<keyword evidence="2" id="KW-0812">Transmembrane</keyword>
<evidence type="ECO:0000256" key="1">
    <source>
        <dbReference type="ARBA" id="ARBA00004540"/>
    </source>
</evidence>
<dbReference type="GO" id="GO:0034993">
    <property type="term" value="C:meiotic nuclear membrane microtubule tethering complex"/>
    <property type="evidence" value="ECO:0007669"/>
    <property type="project" value="TreeGrafter"/>
</dbReference>
<dbReference type="InterPro" id="IPR045119">
    <property type="entry name" value="SUN1-5"/>
</dbReference>
<feature type="non-terminal residue" evidence="6">
    <location>
        <position position="92"/>
    </location>
</feature>
<sequence>VVFCFQPDVTPGKCWAFQGSQGQVVIRLPARIWPTAVTMQHVSKRVPPPGSISSSPKDIAVSGLDEDGEDTLLGTFTYDPEKEAIQVFPLKV</sequence>
<dbReference type="PROSITE" id="PS51469">
    <property type="entry name" value="SUN"/>
    <property type="match status" value="1"/>
</dbReference>
<evidence type="ECO:0000259" key="5">
    <source>
        <dbReference type="PROSITE" id="PS51469"/>
    </source>
</evidence>
<keyword evidence="4" id="KW-0472">Membrane</keyword>
<reference evidence="6 7" key="1">
    <citation type="submission" date="2019-09" db="EMBL/GenBank/DDBJ databases">
        <title>Bird 10,000 Genomes (B10K) Project - Family phase.</title>
        <authorList>
            <person name="Zhang G."/>
        </authorList>
    </citation>
    <scope>NUCLEOTIDE SEQUENCE [LARGE SCALE GENOMIC DNA]</scope>
    <source>
        <strain evidence="6">B10K-LSUMZ-50683</strain>
        <tissue evidence="6">Muscle</tissue>
    </source>
</reference>
<evidence type="ECO:0000256" key="4">
    <source>
        <dbReference type="ARBA" id="ARBA00023136"/>
    </source>
</evidence>
<dbReference type="GO" id="GO:0005637">
    <property type="term" value="C:nuclear inner membrane"/>
    <property type="evidence" value="ECO:0007669"/>
    <property type="project" value="UniProtKB-SubCell"/>
</dbReference>
<dbReference type="Proteomes" id="UP000524187">
    <property type="component" value="Unassembled WGS sequence"/>
</dbReference>
<dbReference type="PANTHER" id="PTHR12911:SF24">
    <property type="entry name" value="SUN DOMAIN-CONTAINING PROTEIN 3"/>
    <property type="match status" value="1"/>
</dbReference>
<comment type="subcellular location">
    <subcellularLocation>
        <location evidence="1">Nucleus inner membrane</location>
    </subcellularLocation>
</comment>
<dbReference type="EMBL" id="VWPT01001466">
    <property type="protein sequence ID" value="NXE58246.1"/>
    <property type="molecule type" value="Genomic_DNA"/>
</dbReference>
<evidence type="ECO:0000313" key="7">
    <source>
        <dbReference type="Proteomes" id="UP000524187"/>
    </source>
</evidence>
<dbReference type="GO" id="GO:0043495">
    <property type="term" value="F:protein-membrane adaptor activity"/>
    <property type="evidence" value="ECO:0007669"/>
    <property type="project" value="TreeGrafter"/>
</dbReference>
<dbReference type="AlphaFoldDB" id="A0A7K8NXZ8"/>